<reference evidence="9 10" key="1">
    <citation type="submission" date="2013-06" db="EMBL/GenBank/DDBJ databases">
        <title>Complete genome sequence of Paenibacillus mucilaginosus K02.</title>
        <authorList>
            <person name="Xiao B."/>
            <person name="Sun L."/>
            <person name="Xiao L."/>
            <person name="Lian B."/>
        </authorList>
    </citation>
    <scope>NUCLEOTIDE SEQUENCE [LARGE SCALE GENOMIC DNA]</scope>
    <source>
        <strain evidence="9 10">K02</strain>
    </source>
</reference>
<dbReference type="InterPro" id="IPR001633">
    <property type="entry name" value="EAL_dom"/>
</dbReference>
<dbReference type="Gene3D" id="6.10.340.10">
    <property type="match status" value="1"/>
</dbReference>
<organism evidence="9 10">
    <name type="scientific">Paenibacillus mucilaginosus K02</name>
    <dbReference type="NCBI Taxonomy" id="997761"/>
    <lineage>
        <taxon>Bacteria</taxon>
        <taxon>Bacillati</taxon>
        <taxon>Bacillota</taxon>
        <taxon>Bacilli</taxon>
        <taxon>Bacillales</taxon>
        <taxon>Paenibacillaceae</taxon>
        <taxon>Paenibacillus</taxon>
    </lineage>
</organism>
<comment type="subcellular location">
    <subcellularLocation>
        <location evidence="1">Cell membrane</location>
    </subcellularLocation>
</comment>
<dbReference type="PANTHER" id="PTHR44757:SF2">
    <property type="entry name" value="BIOFILM ARCHITECTURE MAINTENANCE PROTEIN MBAA"/>
    <property type="match status" value="1"/>
</dbReference>
<dbReference type="InterPro" id="IPR052155">
    <property type="entry name" value="Biofilm_reg_signaling"/>
</dbReference>
<keyword evidence="5" id="KW-0812">Transmembrane</keyword>
<dbReference type="PROSITE" id="PS50883">
    <property type="entry name" value="EAL"/>
    <property type="match status" value="1"/>
</dbReference>
<feature type="domain" description="HAMP" evidence="7">
    <location>
        <begin position="399"/>
        <end position="451"/>
    </location>
</feature>
<dbReference type="SMART" id="SM00304">
    <property type="entry name" value="HAMP"/>
    <property type="match status" value="1"/>
</dbReference>
<evidence type="ECO:0000256" key="1">
    <source>
        <dbReference type="ARBA" id="ARBA00004236"/>
    </source>
</evidence>
<gene>
    <name evidence="9" type="ORF">B2K_03125</name>
</gene>
<evidence type="ECO:0000256" key="4">
    <source>
        <dbReference type="SAM" id="MobiDB-lite"/>
    </source>
</evidence>
<dbReference type="Pfam" id="PF00563">
    <property type="entry name" value="EAL"/>
    <property type="match status" value="1"/>
</dbReference>
<evidence type="ECO:0000256" key="2">
    <source>
        <dbReference type="ARBA" id="ARBA00022475"/>
    </source>
</evidence>
<dbReference type="CDD" id="cd06225">
    <property type="entry name" value="HAMP"/>
    <property type="match status" value="1"/>
</dbReference>
<evidence type="ECO:0000256" key="3">
    <source>
        <dbReference type="ARBA" id="ARBA00023136"/>
    </source>
</evidence>
<dbReference type="PANTHER" id="PTHR44757">
    <property type="entry name" value="DIGUANYLATE CYCLASE DGCP"/>
    <property type="match status" value="1"/>
</dbReference>
<dbReference type="GO" id="GO:0007165">
    <property type="term" value="P:signal transduction"/>
    <property type="evidence" value="ECO:0007669"/>
    <property type="project" value="InterPro"/>
</dbReference>
<dbReference type="NCBIfam" id="TIGR00254">
    <property type="entry name" value="GGDEF"/>
    <property type="match status" value="1"/>
</dbReference>
<evidence type="ECO:0000313" key="10">
    <source>
        <dbReference type="Proteomes" id="UP000007392"/>
    </source>
</evidence>
<dbReference type="Pfam" id="PF00990">
    <property type="entry name" value="GGDEF"/>
    <property type="match status" value="1"/>
</dbReference>
<dbReference type="SUPFAM" id="SSF158472">
    <property type="entry name" value="HAMP domain-like"/>
    <property type="match status" value="1"/>
</dbReference>
<dbReference type="InterPro" id="IPR029787">
    <property type="entry name" value="Nucleotide_cyclase"/>
</dbReference>
<dbReference type="GO" id="GO:0005886">
    <property type="term" value="C:plasma membrane"/>
    <property type="evidence" value="ECO:0007669"/>
    <property type="project" value="UniProtKB-SubCell"/>
</dbReference>
<proteinExistence type="predicted"/>
<protein>
    <submittedName>
        <fullName evidence="9">Diguanylate cyclase</fullName>
    </submittedName>
</protein>
<dbReference type="PROSITE" id="PS50885">
    <property type="entry name" value="HAMP"/>
    <property type="match status" value="1"/>
</dbReference>
<evidence type="ECO:0000259" key="7">
    <source>
        <dbReference type="PROSITE" id="PS50885"/>
    </source>
</evidence>
<dbReference type="EMBL" id="CP003422">
    <property type="protein sequence ID" value="AFH59727.2"/>
    <property type="molecule type" value="Genomic_DNA"/>
</dbReference>
<keyword evidence="5" id="KW-1133">Transmembrane helix</keyword>
<dbReference type="SUPFAM" id="SSF55073">
    <property type="entry name" value="Nucleotide cyclase"/>
    <property type="match status" value="1"/>
</dbReference>
<keyword evidence="2" id="KW-1003">Cell membrane</keyword>
<dbReference type="AlphaFoldDB" id="I0BBI0"/>
<dbReference type="FunFam" id="3.20.20.450:FF:000001">
    <property type="entry name" value="Cyclic di-GMP phosphodiesterase yahA"/>
    <property type="match status" value="1"/>
</dbReference>
<dbReference type="PROSITE" id="PS50887">
    <property type="entry name" value="GGDEF"/>
    <property type="match status" value="1"/>
</dbReference>
<feature type="compositionally biased region" description="Pro residues" evidence="4">
    <location>
        <begin position="26"/>
        <end position="36"/>
    </location>
</feature>
<dbReference type="InterPro" id="IPR003660">
    <property type="entry name" value="HAMP_dom"/>
</dbReference>
<dbReference type="InterPro" id="IPR043128">
    <property type="entry name" value="Rev_trsase/Diguanyl_cyclase"/>
</dbReference>
<dbReference type="HOGENOM" id="CLU_015454_0_0_9"/>
<evidence type="ECO:0000259" key="6">
    <source>
        <dbReference type="PROSITE" id="PS50883"/>
    </source>
</evidence>
<sequence length="890" mass="100148">MQRFADRVTERAVRSKIERKDSWPAGNPPIRPEPPYHPQICRKVRHGVLMSIRFKLSMVFSITVAVILIIQNVLSYFTVKDLLRDNLARQHEVLSKQLSLAIEQAEYSARAVEDRVGEQIRSASVAALHALPPDYREVSNEQLAALSRKVGVSHITLLARTEGDIVGVKSSDPLELNLSTKEWGYWYTAFEQLFDKHEVTIAEGQKLPHYWAGPAEVSSSDPNYVDKWGYYYDGTTNYIINPYVRDEGIVSFRQSVGPDHYVREQLKYSPYTLEITGMNPRTFGQPPVYSENNGRRFIELANRAIRFGTYEYKDEGRDLEGVRSAMAAGQPVSFITRAQGLRVLKSFIPVLDAPDPFVISIVADYRMIDEVVNHQLLHDLMLSALVLAVVSAGSYVLCGYLIRPLSVIIRKVNEIAHGDFDAQIRIDRKDELGLLAGRVNAMAGSLASYTRELQEKNREIGRQASYDPLTGAKNRYAFNADMEQQLARLRHEGGSLSLVFIDFDRFKEVNDIFGHSLGDRLLTEAAARMEGVVGSAGGVYRMGGDEFILLLPELGPEKSAALVSRVMEALAGTYLYEGSEILLTPSMGMGTYPQDGDTADLLVRSADAAMYRSKLGGGNDFQLFSSEMKEEIQRRVQLELGLRRALEREELFLLYQPLLDLDTGRIQGHEALMRWNHPELGIIVPAEFIPIAEETGLIVPIGQWALREACLQNRRWEAEGGQGLGISVNLSARQFQQRGLVEDIRGILEETGIDPGLVTLEITENLAMNKEEYMISRLRALRETGVRMAIDDFGTGYSSLMYLKKFPVQILKIDRSFVSDMLRDEDDAEIVRTIIAMAHQLKLRVTAEGVETEGQLQYLRGLGCDMVQGYYISRPLPAEQCIRLVKQYDE</sequence>
<evidence type="ECO:0000259" key="8">
    <source>
        <dbReference type="PROSITE" id="PS50887"/>
    </source>
</evidence>
<feature type="region of interest" description="Disordered" evidence="4">
    <location>
        <begin position="16"/>
        <end position="36"/>
    </location>
</feature>
<dbReference type="CDD" id="cd01948">
    <property type="entry name" value="EAL"/>
    <property type="match status" value="1"/>
</dbReference>
<dbReference type="SMART" id="SM00267">
    <property type="entry name" value="GGDEF"/>
    <property type="match status" value="1"/>
</dbReference>
<dbReference type="Proteomes" id="UP000007392">
    <property type="component" value="Chromosome"/>
</dbReference>
<name>I0BBI0_9BACL</name>
<dbReference type="Gene3D" id="3.30.70.270">
    <property type="match status" value="1"/>
</dbReference>
<feature type="domain" description="GGDEF" evidence="8">
    <location>
        <begin position="494"/>
        <end position="626"/>
    </location>
</feature>
<accession>I0BBI0</accession>
<dbReference type="InterPro" id="IPR000160">
    <property type="entry name" value="GGDEF_dom"/>
</dbReference>
<dbReference type="SUPFAM" id="SSF141868">
    <property type="entry name" value="EAL domain-like"/>
    <property type="match status" value="1"/>
</dbReference>
<feature type="domain" description="EAL" evidence="6">
    <location>
        <begin position="635"/>
        <end position="889"/>
    </location>
</feature>
<evidence type="ECO:0000256" key="5">
    <source>
        <dbReference type="SAM" id="Phobius"/>
    </source>
</evidence>
<dbReference type="SMART" id="SM00052">
    <property type="entry name" value="EAL"/>
    <property type="match status" value="1"/>
</dbReference>
<dbReference type="Gene3D" id="3.20.20.450">
    <property type="entry name" value="EAL domain"/>
    <property type="match status" value="1"/>
</dbReference>
<dbReference type="KEGG" id="pmw:B2K_03125"/>
<keyword evidence="3 5" id="KW-0472">Membrane</keyword>
<dbReference type="Pfam" id="PF00672">
    <property type="entry name" value="HAMP"/>
    <property type="match status" value="1"/>
</dbReference>
<dbReference type="InterPro" id="IPR035919">
    <property type="entry name" value="EAL_sf"/>
</dbReference>
<dbReference type="CDD" id="cd01949">
    <property type="entry name" value="GGDEF"/>
    <property type="match status" value="1"/>
</dbReference>
<evidence type="ECO:0000313" key="9">
    <source>
        <dbReference type="EMBL" id="AFH59727.2"/>
    </source>
</evidence>
<feature type="transmembrane region" description="Helical" evidence="5">
    <location>
        <begin position="52"/>
        <end position="74"/>
    </location>
</feature>